<dbReference type="EMBL" id="JAFFHB010000005">
    <property type="protein sequence ID" value="KAK4665250.1"/>
    <property type="molecule type" value="Genomic_DNA"/>
</dbReference>
<name>A0ABR0HB50_9PEZI</name>
<gene>
    <name evidence="2" type="ORF">QC763_400355</name>
</gene>
<evidence type="ECO:0000256" key="1">
    <source>
        <dbReference type="ARBA" id="ARBA00023002"/>
    </source>
</evidence>
<dbReference type="Proteomes" id="UP001326199">
    <property type="component" value="Unassembled WGS sequence"/>
</dbReference>
<organism evidence="2 3">
    <name type="scientific">Podospora pseudopauciseta</name>
    <dbReference type="NCBI Taxonomy" id="2093780"/>
    <lineage>
        <taxon>Eukaryota</taxon>
        <taxon>Fungi</taxon>
        <taxon>Dikarya</taxon>
        <taxon>Ascomycota</taxon>
        <taxon>Pezizomycotina</taxon>
        <taxon>Sordariomycetes</taxon>
        <taxon>Sordariomycetidae</taxon>
        <taxon>Sordariales</taxon>
        <taxon>Podosporaceae</taxon>
        <taxon>Podospora</taxon>
    </lineage>
</organism>
<sequence>MVYYDITPSKQAGLPRYLYHQATFRPAPVHSVNLAGHTAIVTGANSGVGFEVSRQFLDLGLTRLILAVRDEAKGAAAVQKLALKPDGTKRESGATVEVWKLDLFDHGSVLSFAKLDIIMLNAAMGVPSKRAFRPETRHDETLQVNYLSTALLATLLLPVVNKTRANQPAPTRITFTSSEASAWAKLPLGKKIPILETLDKPEEDVDLADGMFTSKLLVFLRELAKRAPVKIAAIKWGVSPGMVNDSEFDREFKKTTTGAIMQRIKMWVGNSSAVAARMVTYAAAGCGEDTHGEFLSFQKVVPMAPIIYTGQGEVISARLWKETMEEFKFANVDNIINSLG</sequence>
<comment type="caution">
    <text evidence="2">The sequence shown here is derived from an EMBL/GenBank/DDBJ whole genome shotgun (WGS) entry which is preliminary data.</text>
</comment>
<evidence type="ECO:0000313" key="2">
    <source>
        <dbReference type="EMBL" id="KAK4665250.1"/>
    </source>
</evidence>
<dbReference type="PANTHER" id="PTHR43157:SF31">
    <property type="entry name" value="PHOSPHATIDYLINOSITOL-GLYCAN BIOSYNTHESIS CLASS F PROTEIN"/>
    <property type="match status" value="1"/>
</dbReference>
<dbReference type="Gene3D" id="3.40.50.720">
    <property type="entry name" value="NAD(P)-binding Rossmann-like Domain"/>
    <property type="match status" value="1"/>
</dbReference>
<keyword evidence="1" id="KW-0560">Oxidoreductase</keyword>
<dbReference type="PRINTS" id="PR00081">
    <property type="entry name" value="GDHRDH"/>
</dbReference>
<dbReference type="RefSeq" id="XP_062765216.1">
    <property type="nucleotide sequence ID" value="XM_062911650.1"/>
</dbReference>
<proteinExistence type="predicted"/>
<dbReference type="PANTHER" id="PTHR43157">
    <property type="entry name" value="PHOSPHATIDYLINOSITOL-GLYCAN BIOSYNTHESIS CLASS F PROTEIN-RELATED"/>
    <property type="match status" value="1"/>
</dbReference>
<keyword evidence="3" id="KW-1185">Reference proteome</keyword>
<reference evidence="2 3" key="1">
    <citation type="journal article" date="2023" name="bioRxiv">
        <title>High-quality genome assemblies of four members of thePodospora anserinaspecies complex.</title>
        <authorList>
            <person name="Ament-Velasquez S.L."/>
            <person name="Vogan A.A."/>
            <person name="Wallerman O."/>
            <person name="Hartmann F."/>
            <person name="Gautier V."/>
            <person name="Silar P."/>
            <person name="Giraud T."/>
            <person name="Johannesson H."/>
        </authorList>
    </citation>
    <scope>NUCLEOTIDE SEQUENCE [LARGE SCALE GENOMIC DNA]</scope>
    <source>
        <strain evidence="2 3">CBS 411.78</strain>
    </source>
</reference>
<dbReference type="SUPFAM" id="SSF51735">
    <property type="entry name" value="NAD(P)-binding Rossmann-fold domains"/>
    <property type="match status" value="1"/>
</dbReference>
<dbReference type="GeneID" id="87931993"/>
<dbReference type="InterPro" id="IPR036291">
    <property type="entry name" value="NAD(P)-bd_dom_sf"/>
</dbReference>
<dbReference type="InterPro" id="IPR002347">
    <property type="entry name" value="SDR_fam"/>
</dbReference>
<accession>A0ABR0HB50</accession>
<protein>
    <submittedName>
        <fullName evidence="2">Uncharacterized protein</fullName>
    </submittedName>
</protein>
<evidence type="ECO:0000313" key="3">
    <source>
        <dbReference type="Proteomes" id="UP001326199"/>
    </source>
</evidence>
<dbReference type="Pfam" id="PF00106">
    <property type="entry name" value="adh_short"/>
    <property type="match status" value="1"/>
</dbReference>